<protein>
    <submittedName>
        <fullName evidence="2">Uncharacterized protein</fullName>
    </submittedName>
</protein>
<accession>A0A5K1IKP8</accession>
<reference evidence="2 3" key="1">
    <citation type="submission" date="2019-10" db="EMBL/GenBank/DDBJ databases">
        <authorList>
            <person name="Wolf R A."/>
        </authorList>
    </citation>
    <scope>NUCLEOTIDE SEQUENCE [LARGE SCALE GENOMIC DNA]</scope>
    <source>
        <strain evidence="2">Collinsella_aerofaciens_DSM_13712</strain>
    </source>
</reference>
<gene>
    <name evidence="2" type="ORF">CKJAJONC_01135</name>
</gene>
<evidence type="ECO:0000313" key="3">
    <source>
        <dbReference type="Proteomes" id="UP000368032"/>
    </source>
</evidence>
<proteinExistence type="predicted"/>
<evidence type="ECO:0000313" key="2">
    <source>
        <dbReference type="EMBL" id="VWL87450.1"/>
    </source>
</evidence>
<name>A0A5K1IKP8_9ACTN</name>
<dbReference type="EMBL" id="CABWIF010000002">
    <property type="protein sequence ID" value="VWL87450.1"/>
    <property type="molecule type" value="Genomic_DNA"/>
</dbReference>
<feature type="compositionally biased region" description="Basic and acidic residues" evidence="1">
    <location>
        <begin position="117"/>
        <end position="128"/>
    </location>
</feature>
<feature type="region of interest" description="Disordered" evidence="1">
    <location>
        <begin position="117"/>
        <end position="147"/>
    </location>
</feature>
<dbReference type="Proteomes" id="UP000368032">
    <property type="component" value="Unassembled WGS sequence"/>
</dbReference>
<organism evidence="2 3">
    <name type="scientific">Collinsella aerofaciens</name>
    <dbReference type="NCBI Taxonomy" id="74426"/>
    <lineage>
        <taxon>Bacteria</taxon>
        <taxon>Bacillati</taxon>
        <taxon>Actinomycetota</taxon>
        <taxon>Coriobacteriia</taxon>
        <taxon>Coriobacteriales</taxon>
        <taxon>Coriobacteriaceae</taxon>
        <taxon>Collinsella</taxon>
    </lineage>
</organism>
<dbReference type="RefSeq" id="WP_152067348.1">
    <property type="nucleotide sequence ID" value="NZ_CABWIF010000002.1"/>
</dbReference>
<evidence type="ECO:0000256" key="1">
    <source>
        <dbReference type="SAM" id="MobiDB-lite"/>
    </source>
</evidence>
<dbReference type="AlphaFoldDB" id="A0A5K1IKP8"/>
<sequence length="185" mass="21536">MTRRDKGRPHRAWRKADLDRIAELAGKVPAREIRRELRLSKNQLDNARRVINASGGHVSLRCYRHRLELCPSCGCRRATLGKDGICEPCRRQQQLEAIEARIAELLPRLTAEERRTYERTECGRESRADPMPQAPDTSGMSRYAVDKAAEAHDEAMERWLCRYLYRRVKAAQKRKERIEKKVPKS</sequence>